<dbReference type="EMBL" id="LWLN01000001">
    <property type="protein sequence ID" value="OLZ39854.1"/>
    <property type="molecule type" value="Genomic_DNA"/>
</dbReference>
<evidence type="ECO:0000256" key="1">
    <source>
        <dbReference type="SAM" id="Phobius"/>
    </source>
</evidence>
<name>A0A1S8ATT6_9EURY</name>
<dbReference type="Proteomes" id="UP000189370">
    <property type="component" value="Unassembled WGS sequence"/>
</dbReference>
<dbReference type="STRING" id="301967.A6E15_02135"/>
<dbReference type="RefSeq" id="WP_076143208.1">
    <property type="nucleotide sequence ID" value="NZ_LWLN01000001.1"/>
</dbReference>
<keyword evidence="1" id="KW-1133">Transmembrane helix</keyword>
<gene>
    <name evidence="2" type="ORF">A6E15_02135</name>
</gene>
<dbReference type="AlphaFoldDB" id="A0A1S8ATT6"/>
<sequence>MRLNFRKDTTVLVGLLLVASLVTIGVAGVASAQSSEFSTNETVTVSNESTPINVSVTWNESVTDPANTSASVTFYNETEYADDPANATIALEDTIAADAGNTTTASYDENASGLELDTDYRVVVSGPSTVDSASVEDSSGFLGGVPGVGDDLGGGGMLVGGAVIGLAVIGAAIWTMRD</sequence>
<keyword evidence="1" id="KW-0812">Transmembrane</keyword>
<protein>
    <submittedName>
        <fullName evidence="2">Uncharacterized protein</fullName>
    </submittedName>
</protein>
<organism evidence="2 3">
    <name type="scientific">Natrinema saccharevitans</name>
    <dbReference type="NCBI Taxonomy" id="301967"/>
    <lineage>
        <taxon>Archaea</taxon>
        <taxon>Methanobacteriati</taxon>
        <taxon>Methanobacteriota</taxon>
        <taxon>Stenosarchaea group</taxon>
        <taxon>Halobacteria</taxon>
        <taxon>Halobacteriales</taxon>
        <taxon>Natrialbaceae</taxon>
        <taxon>Natrinema</taxon>
    </lineage>
</organism>
<accession>A0A1S8ATT6</accession>
<evidence type="ECO:0000313" key="2">
    <source>
        <dbReference type="EMBL" id="OLZ39854.1"/>
    </source>
</evidence>
<dbReference type="OrthoDB" id="188371at2157"/>
<proteinExistence type="predicted"/>
<feature type="transmembrane region" description="Helical" evidence="1">
    <location>
        <begin position="152"/>
        <end position="174"/>
    </location>
</feature>
<reference evidence="3" key="1">
    <citation type="submission" date="2016-04" db="EMBL/GenBank/DDBJ databases">
        <authorList>
            <person name="Chen S.-C."/>
            <person name="Lai M.-C."/>
        </authorList>
    </citation>
    <scope>NUCLEOTIDE SEQUENCE [LARGE SCALE GENOMIC DNA]</scope>
    <source>
        <strain evidence="3">AB14</strain>
    </source>
</reference>
<comment type="caution">
    <text evidence="2">The sequence shown here is derived from an EMBL/GenBank/DDBJ whole genome shotgun (WGS) entry which is preliminary data.</text>
</comment>
<keyword evidence="1" id="KW-0472">Membrane</keyword>
<evidence type="ECO:0000313" key="3">
    <source>
        <dbReference type="Proteomes" id="UP000189370"/>
    </source>
</evidence>
<keyword evidence="3" id="KW-1185">Reference proteome</keyword>